<dbReference type="RefSeq" id="WP_007281087.1">
    <property type="nucleotide sequence ID" value="NZ_ABCK01000036.1"/>
</dbReference>
<name>A6DTD8_9BACT</name>
<dbReference type="GO" id="GO:0010038">
    <property type="term" value="P:response to metal ion"/>
    <property type="evidence" value="ECO:0007669"/>
    <property type="project" value="InterPro"/>
</dbReference>
<dbReference type="InterPro" id="IPR038156">
    <property type="entry name" value="PCS_N_sf"/>
</dbReference>
<evidence type="ECO:0000259" key="6">
    <source>
        <dbReference type="PROSITE" id="PS51443"/>
    </source>
</evidence>
<gene>
    <name evidence="7" type="ORF">LNTAR_02879</name>
</gene>
<accession>A6DTD8</accession>
<dbReference type="InterPro" id="IPR007719">
    <property type="entry name" value="PCS_N"/>
</dbReference>
<evidence type="ECO:0000256" key="3">
    <source>
        <dbReference type="ARBA" id="ARBA00022679"/>
    </source>
</evidence>
<feature type="chain" id="PRO_5002694776" description="glutathione gamma-glutamylcysteinyltransferase" evidence="5">
    <location>
        <begin position="19"/>
        <end position="227"/>
    </location>
</feature>
<dbReference type="GO" id="GO:0016756">
    <property type="term" value="F:glutathione gamma-glutamylcysteinyltransferase activity"/>
    <property type="evidence" value="ECO:0007669"/>
    <property type="project" value="UniProtKB-EC"/>
</dbReference>
<keyword evidence="2" id="KW-0104">Cadmium</keyword>
<feature type="signal peptide" evidence="5">
    <location>
        <begin position="1"/>
        <end position="18"/>
    </location>
</feature>
<dbReference type="STRING" id="313628.LNTAR_02879"/>
<evidence type="ECO:0000256" key="4">
    <source>
        <dbReference type="ARBA" id="ARBA00022723"/>
    </source>
</evidence>
<dbReference type="Pfam" id="PF05023">
    <property type="entry name" value="Phytochelatin"/>
    <property type="match status" value="1"/>
</dbReference>
<organism evidence="7 8">
    <name type="scientific">Lentisphaera araneosa HTCC2155</name>
    <dbReference type="NCBI Taxonomy" id="313628"/>
    <lineage>
        <taxon>Bacteria</taxon>
        <taxon>Pseudomonadati</taxon>
        <taxon>Lentisphaerota</taxon>
        <taxon>Lentisphaeria</taxon>
        <taxon>Lentisphaerales</taxon>
        <taxon>Lentisphaeraceae</taxon>
        <taxon>Lentisphaera</taxon>
    </lineage>
</organism>
<feature type="domain" description="Peptidase C83" evidence="6">
    <location>
        <begin position="17"/>
        <end position="227"/>
    </location>
</feature>
<keyword evidence="8" id="KW-1185">Reference proteome</keyword>
<dbReference type="PROSITE" id="PS51443">
    <property type="entry name" value="PCS"/>
    <property type="match status" value="1"/>
</dbReference>
<dbReference type="SUPFAM" id="SSF54001">
    <property type="entry name" value="Cysteine proteinases"/>
    <property type="match status" value="1"/>
</dbReference>
<evidence type="ECO:0000313" key="8">
    <source>
        <dbReference type="Proteomes" id="UP000004947"/>
    </source>
</evidence>
<dbReference type="Proteomes" id="UP000004947">
    <property type="component" value="Unassembled WGS sequence"/>
</dbReference>
<comment type="caution">
    <text evidence="7">The sequence shown here is derived from an EMBL/GenBank/DDBJ whole genome shotgun (WGS) entry which is preliminary data.</text>
</comment>
<evidence type="ECO:0000256" key="2">
    <source>
        <dbReference type="ARBA" id="ARBA00022539"/>
    </source>
</evidence>
<dbReference type="PANTHER" id="PTHR33447">
    <property type="entry name" value="GLUTATHIONE GAMMA-GLUTAMYLCYSTEINYLTRANSFERASE"/>
    <property type="match status" value="1"/>
</dbReference>
<sequence length="227" mass="25895">MSKLIPLLSLLLLWSCTADSRFDIHTVPKDVHSLSSSEGQKRLARVDQVLYTKTKKFWQPQRKNFCGVCSLTIAGNTLAQNNKIDQDNFFDHKVAEEVIAPATVSKMGMTLRELHEAAKRRTPQFTSQKFYAHTAGLDLFRQELKNLNDNSQYIVNFSRQSLAGEGMRSGHFSLVTAYDVESRSVLILEVQGSRESFWVNDKDLYYAMLAEDPVSKISRGWLRLTKE</sequence>
<evidence type="ECO:0000256" key="1">
    <source>
        <dbReference type="ARBA" id="ARBA00012468"/>
    </source>
</evidence>
<reference evidence="7 8" key="1">
    <citation type="journal article" date="2010" name="J. Bacteriol.">
        <title>Genome sequence of Lentisphaera araneosa HTCC2155T, the type species of the order Lentisphaerales in the phylum Lentisphaerae.</title>
        <authorList>
            <person name="Thrash J.C."/>
            <person name="Cho J.C."/>
            <person name="Vergin K.L."/>
            <person name="Morris R.M."/>
            <person name="Giovannoni S.J."/>
        </authorList>
    </citation>
    <scope>NUCLEOTIDE SEQUENCE [LARGE SCALE GENOMIC DNA]</scope>
    <source>
        <strain evidence="7 8">HTCC2155</strain>
    </source>
</reference>
<keyword evidence="4" id="KW-0479">Metal-binding</keyword>
<dbReference type="Gene3D" id="3.90.70.30">
    <property type="entry name" value="Phytochelatin synthase, N-terminal domain"/>
    <property type="match status" value="1"/>
</dbReference>
<dbReference type="EMBL" id="ABCK01000036">
    <property type="protein sequence ID" value="EDM25118.1"/>
    <property type="molecule type" value="Genomic_DNA"/>
</dbReference>
<dbReference type="InterPro" id="IPR040409">
    <property type="entry name" value="PCS-like"/>
</dbReference>
<keyword evidence="5" id="KW-0732">Signal</keyword>
<keyword evidence="3" id="KW-0808">Transferase</keyword>
<dbReference type="GO" id="GO:0046938">
    <property type="term" value="P:phytochelatin biosynthetic process"/>
    <property type="evidence" value="ECO:0007669"/>
    <property type="project" value="InterPro"/>
</dbReference>
<dbReference type="EC" id="2.3.2.15" evidence="1"/>
<proteinExistence type="predicted"/>
<dbReference type="OrthoDB" id="8560621at2"/>
<evidence type="ECO:0000313" key="7">
    <source>
        <dbReference type="EMBL" id="EDM25118.1"/>
    </source>
</evidence>
<protein>
    <recommendedName>
        <fullName evidence="1">glutathione gamma-glutamylcysteinyltransferase</fullName>
        <ecNumber evidence="1">2.3.2.15</ecNumber>
    </recommendedName>
</protein>
<dbReference type="InterPro" id="IPR038765">
    <property type="entry name" value="Papain-like_cys_pep_sf"/>
</dbReference>
<dbReference type="AlphaFoldDB" id="A6DTD8"/>
<evidence type="ECO:0000256" key="5">
    <source>
        <dbReference type="SAM" id="SignalP"/>
    </source>
</evidence>
<dbReference type="GO" id="GO:0046872">
    <property type="term" value="F:metal ion binding"/>
    <property type="evidence" value="ECO:0007669"/>
    <property type="project" value="UniProtKB-KW"/>
</dbReference>